<feature type="compositionally biased region" description="Acidic residues" evidence="1">
    <location>
        <begin position="207"/>
        <end position="220"/>
    </location>
</feature>
<feature type="region of interest" description="Disordered" evidence="1">
    <location>
        <begin position="189"/>
        <end position="233"/>
    </location>
</feature>
<proteinExistence type="predicted"/>
<dbReference type="EMBL" id="QXFY01000880">
    <property type="protein sequence ID" value="KAE9333722.1"/>
    <property type="molecule type" value="Genomic_DNA"/>
</dbReference>
<evidence type="ECO:0000313" key="2">
    <source>
        <dbReference type="EMBL" id="KAE9333722.1"/>
    </source>
</evidence>
<feature type="region of interest" description="Disordered" evidence="1">
    <location>
        <begin position="152"/>
        <end position="176"/>
    </location>
</feature>
<dbReference type="Proteomes" id="UP000486351">
    <property type="component" value="Unassembled WGS sequence"/>
</dbReference>
<comment type="caution">
    <text evidence="2">The sequence shown here is derived from an EMBL/GenBank/DDBJ whole genome shotgun (WGS) entry which is preliminary data.</text>
</comment>
<evidence type="ECO:0000313" key="3">
    <source>
        <dbReference type="Proteomes" id="UP000486351"/>
    </source>
</evidence>
<sequence>MCWGGQAGRRTPEAKGYTCSPIRDLLDLYENEPAEYRRKVRDALKPFQLDAGSFKTMTELLEKTDALDPDLAENDKRLSDKALARNIVDITRPVAVPKQWVPTLTEGGWRKLLDNKRLSDLALKISRQLQSKYDGPLVPEYNPKEGRIKGFTPFMRQDGTPTAAGPATEIDDDEPKYCLTPDEEVAEALADSEAKDAAMSAALEATFAEEDEEEDEEEDDATQKSADEDEDED</sequence>
<accession>A0A6G0RI92</accession>
<protein>
    <submittedName>
        <fullName evidence="2">Uncharacterized protein</fullName>
    </submittedName>
</protein>
<evidence type="ECO:0000256" key="1">
    <source>
        <dbReference type="SAM" id="MobiDB-lite"/>
    </source>
</evidence>
<gene>
    <name evidence="2" type="ORF">PF008_g14314</name>
</gene>
<organism evidence="2 3">
    <name type="scientific">Phytophthora fragariae</name>
    <dbReference type="NCBI Taxonomy" id="53985"/>
    <lineage>
        <taxon>Eukaryota</taxon>
        <taxon>Sar</taxon>
        <taxon>Stramenopiles</taxon>
        <taxon>Oomycota</taxon>
        <taxon>Peronosporomycetes</taxon>
        <taxon>Peronosporales</taxon>
        <taxon>Peronosporaceae</taxon>
        <taxon>Phytophthora</taxon>
    </lineage>
</organism>
<dbReference type="AlphaFoldDB" id="A0A6G0RI92"/>
<name>A0A6G0RI92_9STRA</name>
<reference evidence="2 3" key="1">
    <citation type="submission" date="2018-09" db="EMBL/GenBank/DDBJ databases">
        <title>Genomic investigation of the strawberry pathogen Phytophthora fragariae indicates pathogenicity is determined by transcriptional variation in three key races.</title>
        <authorList>
            <person name="Adams T.M."/>
            <person name="Armitage A.D."/>
            <person name="Sobczyk M.K."/>
            <person name="Bates H.J."/>
            <person name="Dunwell J.M."/>
            <person name="Nellist C.F."/>
            <person name="Harrison R.J."/>
        </authorList>
    </citation>
    <scope>NUCLEOTIDE SEQUENCE [LARGE SCALE GENOMIC DNA]</scope>
    <source>
        <strain evidence="2 3">NOV-77</strain>
    </source>
</reference>